<dbReference type="eggNOG" id="ENOG5032WQD">
    <property type="taxonomic scope" value="Bacteria"/>
</dbReference>
<dbReference type="CDD" id="cd24013">
    <property type="entry name" value="ASKHA_ATPase_BT3980-like"/>
    <property type="match status" value="1"/>
</dbReference>
<dbReference type="Gene3D" id="3.30.420.260">
    <property type="match status" value="1"/>
</dbReference>
<organism evidence="1 2">
    <name type="scientific">Paludibacter propionicigenes (strain DSM 17365 / JCM 13257 / WB4)</name>
    <dbReference type="NCBI Taxonomy" id="694427"/>
    <lineage>
        <taxon>Bacteria</taxon>
        <taxon>Pseudomonadati</taxon>
        <taxon>Bacteroidota</taxon>
        <taxon>Bacteroidia</taxon>
        <taxon>Bacteroidales</taxon>
        <taxon>Paludibacteraceae</taxon>
        <taxon>Paludibacter</taxon>
    </lineage>
</organism>
<gene>
    <name evidence="1" type="ordered locus">Palpr_1477</name>
</gene>
<reference key="1">
    <citation type="submission" date="2010-11" db="EMBL/GenBank/DDBJ databases">
        <title>The complete genome of Paludibacter propionicigenes DSM 17365.</title>
        <authorList>
            <consortium name="US DOE Joint Genome Institute (JGI-PGF)"/>
            <person name="Lucas S."/>
            <person name="Copeland A."/>
            <person name="Lapidus A."/>
            <person name="Bruce D."/>
            <person name="Goodwin L."/>
            <person name="Pitluck S."/>
            <person name="Kyrpides N."/>
            <person name="Mavromatis K."/>
            <person name="Ivanova N."/>
            <person name="Munk A.C."/>
            <person name="Brettin T."/>
            <person name="Detter J.C."/>
            <person name="Han C."/>
            <person name="Tapia R."/>
            <person name="Land M."/>
            <person name="Hauser L."/>
            <person name="Markowitz V."/>
            <person name="Cheng J.-F."/>
            <person name="Hugenholtz P."/>
            <person name="Woyke T."/>
            <person name="Wu D."/>
            <person name="Gronow S."/>
            <person name="Wellnitz S."/>
            <person name="Brambilla E."/>
            <person name="Klenk H.-P."/>
            <person name="Eisen J.A."/>
        </authorList>
    </citation>
    <scope>NUCLEOTIDE SEQUENCE</scope>
    <source>
        <strain>WB4</strain>
    </source>
</reference>
<dbReference type="KEGG" id="ppn:Palpr_1477"/>
<dbReference type="AlphaFoldDB" id="E4T4H9"/>
<protein>
    <recommendedName>
        <fullName evidence="3">DUF3822 domain-containing protein</fullName>
    </recommendedName>
</protein>
<sequence>MELHTDSTTSHQYSLSIRITLDGFSLSIADGADSLISSKTIPTIWNSLSVDEITQLVKRETQLNYRNIRLIYESDFYTFVPAPIFRSNEAEQHLNFQEQKTLKNDIVLYNYLPVWDTVSIFAIPKTIQVALSQLFPNTIIEHHTSYFLSAKVKTQHENAIFIWTRQKKMDVITFKNGKLYLLNSYSYQTAEDFTYHTLNIIDKLSIDTDKCKVYLFNAEKKQELKNTLEKYLDVNGQ</sequence>
<reference evidence="1 2" key="2">
    <citation type="journal article" date="2011" name="Stand. Genomic Sci.">
        <title>Complete genome sequence of Paludibacter propionicigenes type strain (WB4).</title>
        <authorList>
            <person name="Gronow S."/>
            <person name="Munk C."/>
            <person name="Lapidus A."/>
            <person name="Nolan M."/>
            <person name="Lucas S."/>
            <person name="Hammon N."/>
            <person name="Deshpande S."/>
            <person name="Cheng J.F."/>
            <person name="Tapia R."/>
            <person name="Han C."/>
            <person name="Goodwin L."/>
            <person name="Pitluck S."/>
            <person name="Liolios K."/>
            <person name="Ivanova N."/>
            <person name="Mavromatis K."/>
            <person name="Mikhailova N."/>
            <person name="Pati A."/>
            <person name="Chen A."/>
            <person name="Palaniappan K."/>
            <person name="Land M."/>
            <person name="Hauser L."/>
            <person name="Chang Y.J."/>
            <person name="Jeffries C.D."/>
            <person name="Brambilla E."/>
            <person name="Rohde M."/>
            <person name="Goker M."/>
            <person name="Detter J.C."/>
            <person name="Woyke T."/>
            <person name="Bristow J."/>
            <person name="Eisen J.A."/>
            <person name="Markowitz V."/>
            <person name="Hugenholtz P."/>
            <person name="Kyrpides N.C."/>
            <person name="Klenk H.P."/>
        </authorList>
    </citation>
    <scope>NUCLEOTIDE SEQUENCE [LARGE SCALE GENOMIC DNA]</scope>
    <source>
        <strain evidence="2">DSM 17365 / JCM 13257 / WB4</strain>
    </source>
</reference>
<dbReference type="Pfam" id="PF12864">
    <property type="entry name" value="DUF3822"/>
    <property type="match status" value="1"/>
</dbReference>
<dbReference type="Proteomes" id="UP000008718">
    <property type="component" value="Chromosome"/>
</dbReference>
<dbReference type="RefSeq" id="WP_013444992.1">
    <property type="nucleotide sequence ID" value="NC_014734.1"/>
</dbReference>
<keyword evidence="2" id="KW-1185">Reference proteome</keyword>
<evidence type="ECO:0008006" key="3">
    <source>
        <dbReference type="Google" id="ProtNLM"/>
    </source>
</evidence>
<evidence type="ECO:0000313" key="2">
    <source>
        <dbReference type="Proteomes" id="UP000008718"/>
    </source>
</evidence>
<dbReference type="OrthoDB" id="658622at2"/>
<dbReference type="EMBL" id="CP002345">
    <property type="protein sequence ID" value="ADQ79623.1"/>
    <property type="molecule type" value="Genomic_DNA"/>
</dbReference>
<accession>E4T4H9</accession>
<proteinExistence type="predicted"/>
<dbReference type="HOGENOM" id="CLU_081202_1_0_10"/>
<evidence type="ECO:0000313" key="1">
    <source>
        <dbReference type="EMBL" id="ADQ79623.1"/>
    </source>
</evidence>
<dbReference type="InterPro" id="IPR024213">
    <property type="entry name" value="DUF3822"/>
</dbReference>
<dbReference type="STRING" id="694427.Palpr_1477"/>
<name>E4T4H9_PALPW</name>
<dbReference type="Gene3D" id="3.30.420.250">
    <property type="match status" value="1"/>
</dbReference>